<keyword evidence="2" id="KW-1185">Reference proteome</keyword>
<gene>
    <name evidence="1" type="primary">Acey_s0124.g1206</name>
    <name evidence="1" type="ORF">Y032_0124g1206</name>
</gene>
<reference evidence="2" key="1">
    <citation type="journal article" date="2015" name="Nat. Genet.">
        <title>The genome and transcriptome of the zoonotic hookworm Ancylostoma ceylanicum identify infection-specific gene families.</title>
        <authorList>
            <person name="Schwarz E.M."/>
            <person name="Hu Y."/>
            <person name="Antoshechkin I."/>
            <person name="Miller M.M."/>
            <person name="Sternberg P.W."/>
            <person name="Aroian R.V."/>
        </authorList>
    </citation>
    <scope>NUCLEOTIDE SEQUENCE</scope>
    <source>
        <strain evidence="2">HY135</strain>
    </source>
</reference>
<dbReference type="Proteomes" id="UP000024635">
    <property type="component" value="Unassembled WGS sequence"/>
</dbReference>
<evidence type="ECO:0000313" key="1">
    <source>
        <dbReference type="EMBL" id="EYB99181.1"/>
    </source>
</evidence>
<proteinExistence type="predicted"/>
<organism evidence="1 2">
    <name type="scientific">Ancylostoma ceylanicum</name>
    <dbReference type="NCBI Taxonomy" id="53326"/>
    <lineage>
        <taxon>Eukaryota</taxon>
        <taxon>Metazoa</taxon>
        <taxon>Ecdysozoa</taxon>
        <taxon>Nematoda</taxon>
        <taxon>Chromadorea</taxon>
        <taxon>Rhabditida</taxon>
        <taxon>Rhabditina</taxon>
        <taxon>Rhabditomorpha</taxon>
        <taxon>Strongyloidea</taxon>
        <taxon>Ancylostomatidae</taxon>
        <taxon>Ancylostomatinae</taxon>
        <taxon>Ancylostoma</taxon>
    </lineage>
</organism>
<protein>
    <submittedName>
        <fullName evidence="1">Uncharacterized protein</fullName>
    </submittedName>
</protein>
<comment type="caution">
    <text evidence="1">The sequence shown here is derived from an EMBL/GenBank/DDBJ whole genome shotgun (WGS) entry which is preliminary data.</text>
</comment>
<accession>A0A016T954</accession>
<dbReference type="EMBL" id="JARK01001460">
    <property type="protein sequence ID" value="EYB99181.1"/>
    <property type="molecule type" value="Genomic_DNA"/>
</dbReference>
<sequence length="136" mass="16017">MRIGPRRSVSEKDRYASFVIRSDRTPTHYKCSFRWFPNLSIVFCSTYDCAVFSLHFYCETFLPLQDTETLEYTSIRLRQAESSERWLRGCSSELGEQFLIIQQAQGVRHLHSRSALSFLRFRDFYTFKAAIIYGTA</sequence>
<dbReference type="AlphaFoldDB" id="A0A016T954"/>
<name>A0A016T954_9BILA</name>
<evidence type="ECO:0000313" key="2">
    <source>
        <dbReference type="Proteomes" id="UP000024635"/>
    </source>
</evidence>